<evidence type="ECO:0000313" key="4">
    <source>
        <dbReference type="Proteomes" id="UP000886998"/>
    </source>
</evidence>
<organism evidence="3 4">
    <name type="scientific">Trichonephila inaurata madagascariensis</name>
    <dbReference type="NCBI Taxonomy" id="2747483"/>
    <lineage>
        <taxon>Eukaryota</taxon>
        <taxon>Metazoa</taxon>
        <taxon>Ecdysozoa</taxon>
        <taxon>Arthropoda</taxon>
        <taxon>Chelicerata</taxon>
        <taxon>Arachnida</taxon>
        <taxon>Araneae</taxon>
        <taxon>Araneomorphae</taxon>
        <taxon>Entelegynae</taxon>
        <taxon>Araneoidea</taxon>
        <taxon>Nephilidae</taxon>
        <taxon>Trichonephila</taxon>
        <taxon>Trichonephila inaurata</taxon>
    </lineage>
</organism>
<reference evidence="3" key="1">
    <citation type="submission" date="2020-08" db="EMBL/GenBank/DDBJ databases">
        <title>Multicomponent nature underlies the extraordinary mechanical properties of spider dragline silk.</title>
        <authorList>
            <person name="Kono N."/>
            <person name="Nakamura H."/>
            <person name="Mori M."/>
            <person name="Yoshida Y."/>
            <person name="Ohtoshi R."/>
            <person name="Malay A.D."/>
            <person name="Moran D.A.P."/>
            <person name="Tomita M."/>
            <person name="Numata K."/>
            <person name="Arakawa K."/>
        </authorList>
    </citation>
    <scope>NUCLEOTIDE SEQUENCE</scope>
</reference>
<keyword evidence="2" id="KW-0472">Membrane</keyword>
<comment type="caution">
    <text evidence="3">The sequence shown here is derived from an EMBL/GenBank/DDBJ whole genome shotgun (WGS) entry which is preliminary data.</text>
</comment>
<feature type="region of interest" description="Disordered" evidence="1">
    <location>
        <begin position="193"/>
        <end position="270"/>
    </location>
</feature>
<keyword evidence="2" id="KW-1133">Transmembrane helix</keyword>
<accession>A0A8X6I5S0</accession>
<dbReference type="OrthoDB" id="6426064at2759"/>
<name>A0A8X6I5S0_9ARAC</name>
<dbReference type="Proteomes" id="UP000886998">
    <property type="component" value="Unassembled WGS sequence"/>
</dbReference>
<feature type="compositionally biased region" description="Basic and acidic residues" evidence="1">
    <location>
        <begin position="11"/>
        <end position="21"/>
    </location>
</feature>
<feature type="compositionally biased region" description="Basic and acidic residues" evidence="1">
    <location>
        <begin position="245"/>
        <end position="257"/>
    </location>
</feature>
<evidence type="ECO:0000256" key="2">
    <source>
        <dbReference type="SAM" id="Phobius"/>
    </source>
</evidence>
<keyword evidence="2" id="KW-0812">Transmembrane</keyword>
<dbReference type="AlphaFoldDB" id="A0A8X6I5S0"/>
<proteinExistence type="predicted"/>
<feature type="region of interest" description="Disordered" evidence="1">
    <location>
        <begin position="1"/>
        <end position="33"/>
    </location>
</feature>
<evidence type="ECO:0000313" key="3">
    <source>
        <dbReference type="EMBL" id="GFS31913.1"/>
    </source>
</evidence>
<protein>
    <submittedName>
        <fullName evidence="3">Uncharacterized protein</fullName>
    </submittedName>
</protein>
<sequence length="385" mass="43968">MHNPGLLNVPLEKERLQEPKPEPAPWSADEVKPLSKEDLKTHSLNYKLKTHSHQSDSLPVYKETVHPHQPNPAPIPVYVPKYTPSAPSMPMTGPMMMKMMMTMPTLLPFTYQTARWPQKSTTGRHLRADKSKHYPYPIPQFTHRQQMMMSVIADRRMDGNEDDLQFELDPRSHMNLTDSSTLSEMYEKLYLSDLSGTEKPEETTVTNPSESTLEESRSRKNHATESSGAIRPPISGFVQPSLDTDELRKHESSDRSVHTPRALNRRRRSSEPVFGVKQKFQAIALSDLAFDLNLTRDSTAVFKGRREEIIYGICMSPASMSAGIGFILILILCSLIASLMLYEHSYRLRNKTSHLSLLTRTFNGRLEPLYRVTRPHPNSSIQEMR</sequence>
<dbReference type="EMBL" id="BMAV01024281">
    <property type="protein sequence ID" value="GFS31913.1"/>
    <property type="molecule type" value="Genomic_DNA"/>
</dbReference>
<keyword evidence="4" id="KW-1185">Reference proteome</keyword>
<gene>
    <name evidence="3" type="primary">AVEN_251485_1</name>
    <name evidence="3" type="ORF">TNIN_187341</name>
</gene>
<feature type="transmembrane region" description="Helical" evidence="2">
    <location>
        <begin position="320"/>
        <end position="342"/>
    </location>
</feature>
<evidence type="ECO:0000256" key="1">
    <source>
        <dbReference type="SAM" id="MobiDB-lite"/>
    </source>
</evidence>